<keyword evidence="3" id="KW-1185">Reference proteome</keyword>
<dbReference type="RefSeq" id="XP_003055337.1">
    <property type="nucleotide sequence ID" value="XM_003055291.1"/>
</dbReference>
<evidence type="ECO:0000313" key="2">
    <source>
        <dbReference type="EMBL" id="EEH60589.1"/>
    </source>
</evidence>
<name>C1MGK4_MICPC</name>
<keyword evidence="1" id="KW-0812">Transmembrane</keyword>
<feature type="transmembrane region" description="Helical" evidence="1">
    <location>
        <begin position="191"/>
        <end position="210"/>
    </location>
</feature>
<organism evidence="3">
    <name type="scientific">Micromonas pusilla (strain CCMP1545)</name>
    <name type="common">Picoplanktonic green alga</name>
    <dbReference type="NCBI Taxonomy" id="564608"/>
    <lineage>
        <taxon>Eukaryota</taxon>
        <taxon>Viridiplantae</taxon>
        <taxon>Chlorophyta</taxon>
        <taxon>Mamiellophyceae</taxon>
        <taxon>Mamiellales</taxon>
        <taxon>Mamiellaceae</taxon>
        <taxon>Micromonas</taxon>
    </lineage>
</organism>
<proteinExistence type="predicted"/>
<dbReference type="GeneID" id="9680573"/>
<dbReference type="Proteomes" id="UP000001876">
    <property type="component" value="Unassembled WGS sequence"/>
</dbReference>
<dbReference type="OrthoDB" id="19344at2759"/>
<evidence type="ECO:0000256" key="1">
    <source>
        <dbReference type="SAM" id="Phobius"/>
    </source>
</evidence>
<dbReference type="KEGG" id="mpp:MICPUCDRAFT_49847"/>
<feature type="transmembrane region" description="Helical" evidence="1">
    <location>
        <begin position="101"/>
        <end position="122"/>
    </location>
</feature>
<keyword evidence="1" id="KW-0472">Membrane</keyword>
<reference evidence="2 3" key="1">
    <citation type="journal article" date="2009" name="Science">
        <title>Green evolution and dynamic adaptations revealed by genomes of the marine picoeukaryotes Micromonas.</title>
        <authorList>
            <person name="Worden A.Z."/>
            <person name="Lee J.H."/>
            <person name="Mock T."/>
            <person name="Rouze P."/>
            <person name="Simmons M.P."/>
            <person name="Aerts A.L."/>
            <person name="Allen A.E."/>
            <person name="Cuvelier M.L."/>
            <person name="Derelle E."/>
            <person name="Everett M.V."/>
            <person name="Foulon E."/>
            <person name="Grimwood J."/>
            <person name="Gundlach H."/>
            <person name="Henrissat B."/>
            <person name="Napoli C."/>
            <person name="McDonald S.M."/>
            <person name="Parker M.S."/>
            <person name="Rombauts S."/>
            <person name="Salamov A."/>
            <person name="Von Dassow P."/>
            <person name="Badger J.H."/>
            <person name="Coutinho P.M."/>
            <person name="Demir E."/>
            <person name="Dubchak I."/>
            <person name="Gentemann C."/>
            <person name="Eikrem W."/>
            <person name="Gready J.E."/>
            <person name="John U."/>
            <person name="Lanier W."/>
            <person name="Lindquist E.A."/>
            <person name="Lucas S."/>
            <person name="Mayer K.F."/>
            <person name="Moreau H."/>
            <person name="Not F."/>
            <person name="Otillar R."/>
            <person name="Panaud O."/>
            <person name="Pangilinan J."/>
            <person name="Paulsen I."/>
            <person name="Piegu B."/>
            <person name="Poliakov A."/>
            <person name="Robbens S."/>
            <person name="Schmutz J."/>
            <person name="Toulza E."/>
            <person name="Wyss T."/>
            <person name="Zelensky A."/>
            <person name="Zhou K."/>
            <person name="Armbrust E.V."/>
            <person name="Bhattacharya D."/>
            <person name="Goodenough U.W."/>
            <person name="Van de Peer Y."/>
            <person name="Grigoriev I.V."/>
        </authorList>
    </citation>
    <scope>NUCLEOTIDE SEQUENCE [LARGE SCALE GENOMIC DNA]</scope>
    <source>
        <strain evidence="2 3">CCMP1545</strain>
    </source>
</reference>
<feature type="transmembrane region" description="Helical" evidence="1">
    <location>
        <begin position="71"/>
        <end position="89"/>
    </location>
</feature>
<gene>
    <name evidence="2" type="ORF">MICPUCDRAFT_49847</name>
</gene>
<keyword evidence="1" id="KW-1133">Transmembrane helix</keyword>
<evidence type="ECO:0000313" key="3">
    <source>
        <dbReference type="Proteomes" id="UP000001876"/>
    </source>
</evidence>
<sequence length="233" mass="25103">MVHANFLESLYYGGDVAAAATATSALGQSPAPSYAYGASLGASAYPPPPPPSADDTHCFVETHDAWRGAEVLTILAILAIVAGAIPQYIKLIVLATDKGNSLTALALLNVSAVTATLNIFILHYEQIKQCVRGDMGFDDCNTSLLTFYYTATWTILWFPVYTLAARYCSDEETEEVCGATRTRRQNARIGFWAHVIPCVGLAAPVVGMVLRGNCYEYEVRSSHTGSHTTALAW</sequence>
<accession>C1MGK4</accession>
<dbReference type="EMBL" id="GG663735">
    <property type="protein sequence ID" value="EEH60589.1"/>
    <property type="molecule type" value="Genomic_DNA"/>
</dbReference>
<dbReference type="AlphaFoldDB" id="C1MGK4"/>
<protein>
    <submittedName>
        <fullName evidence="2">Predicted protein</fullName>
    </submittedName>
</protein>